<name>X0YQA9_9ZZZZ</name>
<dbReference type="InterPro" id="IPR056209">
    <property type="entry name" value="SU10_adaptor"/>
</dbReference>
<accession>X0YQA9</accession>
<feature type="region of interest" description="Disordered" evidence="1">
    <location>
        <begin position="179"/>
        <end position="207"/>
    </location>
</feature>
<dbReference type="AlphaFoldDB" id="X0YQA9"/>
<evidence type="ECO:0000313" key="2">
    <source>
        <dbReference type="EMBL" id="GAG49067.1"/>
    </source>
</evidence>
<comment type="caution">
    <text evidence="2">The sequence shown here is derived from an EMBL/GenBank/DDBJ whole genome shotgun (WGS) entry which is preliminary data.</text>
</comment>
<dbReference type="EMBL" id="BARS01054472">
    <property type="protein sequence ID" value="GAG49067.1"/>
    <property type="molecule type" value="Genomic_DNA"/>
</dbReference>
<organism evidence="2">
    <name type="scientific">marine sediment metagenome</name>
    <dbReference type="NCBI Taxonomy" id="412755"/>
    <lineage>
        <taxon>unclassified sequences</taxon>
        <taxon>metagenomes</taxon>
        <taxon>ecological metagenomes</taxon>
    </lineage>
</organism>
<dbReference type="Pfam" id="PF24175">
    <property type="entry name" value="SU10_adaptor"/>
    <property type="match status" value="1"/>
</dbReference>
<reference evidence="2" key="1">
    <citation type="journal article" date="2014" name="Front. Microbiol.">
        <title>High frequency of phylogenetically diverse reductive dehalogenase-homologous genes in deep subseafloor sedimentary metagenomes.</title>
        <authorList>
            <person name="Kawai M."/>
            <person name="Futagami T."/>
            <person name="Toyoda A."/>
            <person name="Takaki Y."/>
            <person name="Nishi S."/>
            <person name="Hori S."/>
            <person name="Arai W."/>
            <person name="Tsubouchi T."/>
            <person name="Morono Y."/>
            <person name="Uchiyama I."/>
            <person name="Ito T."/>
            <person name="Fujiyama A."/>
            <person name="Inagaki F."/>
            <person name="Takami H."/>
        </authorList>
    </citation>
    <scope>NUCLEOTIDE SEQUENCE</scope>
    <source>
        <strain evidence="2">Expedition CK06-06</strain>
    </source>
</reference>
<gene>
    <name evidence="2" type="ORF">S01H1_80633</name>
</gene>
<proteinExistence type="predicted"/>
<sequence>TAIASWVNRSDLDSQIPDFITLAEARLRRDVRLRQLQVLDFDASEEYALPSDFKACIDLYHDGPSVFARMPIVGLGELSERKRQHGDLGQPMFASIVDGPAGAEHYIRFAPEPSGSYGLRMTYESSLIALSDAATTNWLLTSSPDLYLFASMSEAELFLQEDERVALWEKKYAQAAEEFEKDKNRREYSGPLTPRPSHIIGEDVRSY</sequence>
<feature type="compositionally biased region" description="Basic and acidic residues" evidence="1">
    <location>
        <begin position="179"/>
        <end position="188"/>
    </location>
</feature>
<protein>
    <submittedName>
        <fullName evidence="2">Uncharacterized protein</fullName>
    </submittedName>
</protein>
<evidence type="ECO:0000256" key="1">
    <source>
        <dbReference type="SAM" id="MobiDB-lite"/>
    </source>
</evidence>
<feature type="non-terminal residue" evidence="2">
    <location>
        <position position="1"/>
    </location>
</feature>